<accession>A0A0B4X6D5</accession>
<sequence length="488" mass="54111">MTFDIGNMSRRNMLKSASVATLLASGVGSLVAPRDAGAQDTNTVRVLSVEDPFFFSMKAMIPEFEKETGIKVELESLSYDALQTRLVSAFVAKTSDADVIAVDQMWLGQYLDNGWIISLNDFIAKDSDIDLSDFIPEVLYSSNMWRGQIGTLPVAAYAQGVMYRKDIFDNFGIAAPPTKASEDWTWTKYVETLKSLEGKSFDGKPLFPTVICGSQPSPITHMFTQLSVSHGANWFKSFPGAPWDFSPQLTAPAWAKSVEIYRQLYKLSPPEAINYVWFDAGTRFAKGDIGMFYWWTPYFYLVKNSGYMTGKKSDVMDKYATAALPKADGVAQTVSLGGWSLGVPSSSERQDNGYAFIKWATSKVTQKKMAQWPDLNYQFSDFARVSLYEDDEVKAIYPYLDVQYAMMKQGNGKITRPPVPGYTAVESVLGLTLNQLLTGSEDPKTALERTNSLFESILKGNLMIPYQKESFADTLDGANALIGTLGKA</sequence>
<organism evidence="6 7">
    <name type="scientific">Rhizobium gallicum bv. gallicum R602sp</name>
    <dbReference type="NCBI Taxonomy" id="1041138"/>
    <lineage>
        <taxon>Bacteria</taxon>
        <taxon>Pseudomonadati</taxon>
        <taxon>Pseudomonadota</taxon>
        <taxon>Alphaproteobacteria</taxon>
        <taxon>Hyphomicrobiales</taxon>
        <taxon>Rhizobiaceae</taxon>
        <taxon>Rhizobium/Agrobacterium group</taxon>
        <taxon>Rhizobium</taxon>
    </lineage>
</organism>
<evidence type="ECO:0000256" key="3">
    <source>
        <dbReference type="ARBA" id="ARBA00022448"/>
    </source>
</evidence>
<evidence type="ECO:0000313" key="6">
    <source>
        <dbReference type="EMBL" id="AJD43649.1"/>
    </source>
</evidence>
<name>A0A0B4X6D5_9HYPH</name>
<keyword evidence="5" id="KW-0574">Periplasm</keyword>
<dbReference type="AlphaFoldDB" id="A0A0B4X6D5"/>
<comment type="subcellular location">
    <subcellularLocation>
        <location evidence="1">Periplasm</location>
    </subcellularLocation>
</comment>
<keyword evidence="3" id="KW-0813">Transport</keyword>
<keyword evidence="4" id="KW-0732">Signal</keyword>
<evidence type="ECO:0000256" key="5">
    <source>
        <dbReference type="ARBA" id="ARBA00022764"/>
    </source>
</evidence>
<keyword evidence="6" id="KW-0614">Plasmid</keyword>
<evidence type="ECO:0000256" key="1">
    <source>
        <dbReference type="ARBA" id="ARBA00004418"/>
    </source>
</evidence>
<dbReference type="InterPro" id="IPR050490">
    <property type="entry name" value="Bact_solute-bd_prot1"/>
</dbReference>
<dbReference type="RefSeq" id="WP_040114155.1">
    <property type="nucleotide sequence ID" value="NZ_CP006879.1"/>
</dbReference>
<dbReference type="HOGENOM" id="CLU_031285_9_2_5"/>
<evidence type="ECO:0000313" key="7">
    <source>
        <dbReference type="Proteomes" id="UP000031368"/>
    </source>
</evidence>
<proteinExistence type="inferred from homology"/>
<dbReference type="PANTHER" id="PTHR43649">
    <property type="entry name" value="ARABINOSE-BINDING PROTEIN-RELATED"/>
    <property type="match status" value="1"/>
</dbReference>
<dbReference type="PROSITE" id="PS51318">
    <property type="entry name" value="TAT"/>
    <property type="match status" value="1"/>
</dbReference>
<dbReference type="InterPro" id="IPR006311">
    <property type="entry name" value="TAT_signal"/>
</dbReference>
<dbReference type="Proteomes" id="UP000031368">
    <property type="component" value="Plasmid pRgalR602b"/>
</dbReference>
<dbReference type="EMBL" id="CP006879">
    <property type="protein sequence ID" value="AJD43649.1"/>
    <property type="molecule type" value="Genomic_DNA"/>
</dbReference>
<dbReference type="InterPro" id="IPR006059">
    <property type="entry name" value="SBP"/>
</dbReference>
<dbReference type="Gene3D" id="3.40.190.10">
    <property type="entry name" value="Periplasmic binding protein-like II"/>
    <property type="match status" value="2"/>
</dbReference>
<protein>
    <submittedName>
        <fullName evidence="6">Sugar ABC transporter substrate-binding protein</fullName>
    </submittedName>
</protein>
<dbReference type="GO" id="GO:0042597">
    <property type="term" value="C:periplasmic space"/>
    <property type="evidence" value="ECO:0007669"/>
    <property type="project" value="UniProtKB-SubCell"/>
</dbReference>
<dbReference type="KEGG" id="rga:RGR602_PB00110"/>
<geneLocation type="plasmid" evidence="6 7">
    <name>pRgalR602b</name>
</geneLocation>
<gene>
    <name evidence="6" type="ORF">RGR602_PB00110</name>
</gene>
<evidence type="ECO:0000256" key="4">
    <source>
        <dbReference type="ARBA" id="ARBA00022729"/>
    </source>
</evidence>
<dbReference type="SUPFAM" id="SSF53850">
    <property type="entry name" value="Periplasmic binding protein-like II"/>
    <property type="match status" value="1"/>
</dbReference>
<reference evidence="6 7" key="1">
    <citation type="submission" date="2013-11" db="EMBL/GenBank/DDBJ databases">
        <title>Complete genome sequence of Rhizobium gallicum bv. gallicum R602.</title>
        <authorList>
            <person name="Bustos P."/>
            <person name="Santamaria R.I."/>
            <person name="Lozano L."/>
            <person name="Acosta J.L."/>
            <person name="Ormeno-Orrillo E."/>
            <person name="Rogel M.A."/>
            <person name="Romero D."/>
            <person name="Cevallos M.A."/>
            <person name="Martinez-Romero E."/>
            <person name="Gonzalez V."/>
        </authorList>
    </citation>
    <scope>NUCLEOTIDE SEQUENCE [LARGE SCALE GENOMIC DNA]</scope>
    <source>
        <strain evidence="6 7">R602</strain>
        <plasmid evidence="6 7">pRgalR602b</plasmid>
    </source>
</reference>
<dbReference type="PANTHER" id="PTHR43649:SF34">
    <property type="entry name" value="ABC TRANSPORTER PERIPLASMIC-BINDING PROTEIN YCJN-RELATED"/>
    <property type="match status" value="1"/>
</dbReference>
<keyword evidence="7" id="KW-1185">Reference proteome</keyword>
<comment type="similarity">
    <text evidence="2">Belongs to the bacterial solute-binding protein 1 family.</text>
</comment>
<evidence type="ECO:0000256" key="2">
    <source>
        <dbReference type="ARBA" id="ARBA00008520"/>
    </source>
</evidence>
<dbReference type="Pfam" id="PF01547">
    <property type="entry name" value="SBP_bac_1"/>
    <property type="match status" value="1"/>
</dbReference>